<dbReference type="OrthoDB" id="298834at2759"/>
<sequence>MDISAFLYDNLPQPQENNDIISEECHQYLSKLNFNKSLFRMQSPEPSIQDDCFQNENDQSFDVDFGDLKYVNDEKKCPFDEEGDIQCSKKIQKAKKLKKKSKDRNGPLSEKEFIEIMKKLEQCQQVMNMIDNMSMILNGFKLQLQKQRNSTHQQHK</sequence>
<gene>
    <name evidence="1" type="ORF">PSON_ATCC_30995.1.T0160170</name>
</gene>
<evidence type="ECO:0000313" key="1">
    <source>
        <dbReference type="EMBL" id="CAD8062133.1"/>
    </source>
</evidence>
<keyword evidence="2" id="KW-1185">Reference proteome</keyword>
<comment type="caution">
    <text evidence="1">The sequence shown here is derived from an EMBL/GenBank/DDBJ whole genome shotgun (WGS) entry which is preliminary data.</text>
</comment>
<dbReference type="Proteomes" id="UP000692954">
    <property type="component" value="Unassembled WGS sequence"/>
</dbReference>
<dbReference type="AlphaFoldDB" id="A0A8S1L927"/>
<organism evidence="1 2">
    <name type="scientific">Paramecium sonneborni</name>
    <dbReference type="NCBI Taxonomy" id="65129"/>
    <lineage>
        <taxon>Eukaryota</taxon>
        <taxon>Sar</taxon>
        <taxon>Alveolata</taxon>
        <taxon>Ciliophora</taxon>
        <taxon>Intramacronucleata</taxon>
        <taxon>Oligohymenophorea</taxon>
        <taxon>Peniculida</taxon>
        <taxon>Parameciidae</taxon>
        <taxon>Paramecium</taxon>
    </lineage>
</organism>
<proteinExistence type="predicted"/>
<accession>A0A8S1L927</accession>
<reference evidence="1" key="1">
    <citation type="submission" date="2021-01" db="EMBL/GenBank/DDBJ databases">
        <authorList>
            <consortium name="Genoscope - CEA"/>
            <person name="William W."/>
        </authorList>
    </citation>
    <scope>NUCLEOTIDE SEQUENCE</scope>
</reference>
<evidence type="ECO:0000313" key="2">
    <source>
        <dbReference type="Proteomes" id="UP000692954"/>
    </source>
</evidence>
<protein>
    <submittedName>
        <fullName evidence="1">Uncharacterized protein</fullName>
    </submittedName>
</protein>
<dbReference type="EMBL" id="CAJJDN010000016">
    <property type="protein sequence ID" value="CAD8062133.1"/>
    <property type="molecule type" value="Genomic_DNA"/>
</dbReference>
<name>A0A8S1L927_9CILI</name>